<dbReference type="CDD" id="cd00075">
    <property type="entry name" value="HATPase"/>
    <property type="match status" value="1"/>
</dbReference>
<comment type="caution">
    <text evidence="13">The sequence shown here is derived from an EMBL/GenBank/DDBJ whole genome shotgun (WGS) entry which is preliminary data.</text>
</comment>
<dbReference type="Gene3D" id="1.10.287.130">
    <property type="match status" value="1"/>
</dbReference>
<evidence type="ECO:0000313" key="13">
    <source>
        <dbReference type="EMBL" id="RDJ04224.1"/>
    </source>
</evidence>
<dbReference type="PRINTS" id="PR00344">
    <property type="entry name" value="BCTRLSENSOR"/>
</dbReference>
<dbReference type="InterPro" id="IPR036890">
    <property type="entry name" value="HATPase_C_sf"/>
</dbReference>
<dbReference type="InterPro" id="IPR003594">
    <property type="entry name" value="HATPase_dom"/>
</dbReference>
<evidence type="ECO:0000259" key="12">
    <source>
        <dbReference type="PROSITE" id="PS50109"/>
    </source>
</evidence>
<dbReference type="Pfam" id="PF00512">
    <property type="entry name" value="HisKA"/>
    <property type="match status" value="1"/>
</dbReference>
<evidence type="ECO:0000256" key="4">
    <source>
        <dbReference type="ARBA" id="ARBA00022553"/>
    </source>
</evidence>
<sequence length="450" mass="48725">MKSMTSIRRTAFMWLAGLMATIGICAATTSYLLVRNEASDFLDNQLRQIALYVGDTPSAPAAGRVDGVAHDPEDDFVIQVWNSVGQPLQQSDHSIAVPRQQTTGLADISAADNNWRVYTLVTPDRTVQVSQEMSVRQELAANAALQAALPIAVLIPLSLLTLSWIIDRIMARLNSLAFAITSRDAAADDPVPTDDVPAEVIPFVSSINLLLARLRALLERQRQFISDAAHELRTPLSALQIQIDNLRHDDRDGRFSQRLSELEAGIGRSTSLVTKLLRLARYDAREPAPAPGPIDLAQLAVDTIARLTPLAGSRSIDLGITRRDEAVTIGALADFEIILDNLLENAVRYTTPGGTVDVAVEVAGPEARIEIRDTGPGIAEEEMPLVFERFFRARPQDSEGSGLGLAIAKAAAERQGARVALAMRQDGPGLVACLVVRLVSMKASHKFPPK</sequence>
<keyword evidence="5" id="KW-0808">Transferase</keyword>
<name>A0A370KGZ4_9HYPH</name>
<reference evidence="13 14" key="1">
    <citation type="submission" date="2017-03" db="EMBL/GenBank/DDBJ databases">
        <title>Genome analysis of Rhizobial strains effectives or ineffectives for nitrogen fixation isolated from bean seeds.</title>
        <authorList>
            <person name="Peralta H."/>
            <person name="Aguilar-Vera A."/>
            <person name="Mora Y."/>
            <person name="Vargas-Lagunas C."/>
            <person name="Girard L."/>
            <person name="Mora J."/>
        </authorList>
    </citation>
    <scope>NUCLEOTIDE SEQUENCE [LARGE SCALE GENOMIC DNA]</scope>
    <source>
        <strain evidence="13 14">CCGM3</strain>
    </source>
</reference>
<evidence type="ECO:0000256" key="9">
    <source>
        <dbReference type="ARBA" id="ARBA00023012"/>
    </source>
</evidence>
<dbReference type="CDD" id="cd00082">
    <property type="entry name" value="HisKA"/>
    <property type="match status" value="1"/>
</dbReference>
<dbReference type="Gene3D" id="3.30.565.10">
    <property type="entry name" value="Histidine kinase-like ATPase, C-terminal domain"/>
    <property type="match status" value="1"/>
</dbReference>
<evidence type="ECO:0000256" key="11">
    <source>
        <dbReference type="SAM" id="Phobius"/>
    </source>
</evidence>
<dbReference type="EMBL" id="NAAC01000040">
    <property type="protein sequence ID" value="RDJ04224.1"/>
    <property type="molecule type" value="Genomic_DNA"/>
</dbReference>
<evidence type="ECO:0000256" key="1">
    <source>
        <dbReference type="ARBA" id="ARBA00000085"/>
    </source>
</evidence>
<keyword evidence="6 11" id="KW-0812">Transmembrane</keyword>
<evidence type="ECO:0000256" key="7">
    <source>
        <dbReference type="ARBA" id="ARBA00022777"/>
    </source>
</evidence>
<dbReference type="SMART" id="SM00388">
    <property type="entry name" value="HisKA"/>
    <property type="match status" value="1"/>
</dbReference>
<dbReference type="PROSITE" id="PS50109">
    <property type="entry name" value="HIS_KIN"/>
    <property type="match status" value="1"/>
</dbReference>
<dbReference type="InterPro" id="IPR036097">
    <property type="entry name" value="HisK_dim/P_sf"/>
</dbReference>
<organism evidence="13 14">
    <name type="scientific">Rhizobium grahamii</name>
    <dbReference type="NCBI Taxonomy" id="1120045"/>
    <lineage>
        <taxon>Bacteria</taxon>
        <taxon>Pseudomonadati</taxon>
        <taxon>Pseudomonadota</taxon>
        <taxon>Alphaproteobacteria</taxon>
        <taxon>Hyphomicrobiales</taxon>
        <taxon>Rhizobiaceae</taxon>
        <taxon>Rhizobium/Agrobacterium group</taxon>
        <taxon>Rhizobium</taxon>
    </lineage>
</organism>
<evidence type="ECO:0000256" key="2">
    <source>
        <dbReference type="ARBA" id="ARBA00004141"/>
    </source>
</evidence>
<dbReference type="Proteomes" id="UP000254939">
    <property type="component" value="Unassembled WGS sequence"/>
</dbReference>
<evidence type="ECO:0000256" key="6">
    <source>
        <dbReference type="ARBA" id="ARBA00022692"/>
    </source>
</evidence>
<dbReference type="InterPro" id="IPR004358">
    <property type="entry name" value="Sig_transdc_His_kin-like_C"/>
</dbReference>
<keyword evidence="4" id="KW-0597">Phosphoprotein</keyword>
<feature type="domain" description="Histidine kinase" evidence="12">
    <location>
        <begin position="227"/>
        <end position="440"/>
    </location>
</feature>
<feature type="transmembrane region" description="Helical" evidence="11">
    <location>
        <begin position="12"/>
        <end position="34"/>
    </location>
</feature>
<keyword evidence="10 11" id="KW-0472">Membrane</keyword>
<evidence type="ECO:0000256" key="3">
    <source>
        <dbReference type="ARBA" id="ARBA00012438"/>
    </source>
</evidence>
<keyword evidence="8 11" id="KW-1133">Transmembrane helix</keyword>
<dbReference type="Pfam" id="PF02518">
    <property type="entry name" value="HATPase_c"/>
    <property type="match status" value="1"/>
</dbReference>
<dbReference type="OrthoDB" id="9809766at2"/>
<evidence type="ECO:0000256" key="10">
    <source>
        <dbReference type="ARBA" id="ARBA00023136"/>
    </source>
</evidence>
<dbReference type="EC" id="2.7.13.3" evidence="3"/>
<feature type="transmembrane region" description="Helical" evidence="11">
    <location>
        <begin position="143"/>
        <end position="166"/>
    </location>
</feature>
<evidence type="ECO:0000256" key="5">
    <source>
        <dbReference type="ARBA" id="ARBA00022679"/>
    </source>
</evidence>
<keyword evidence="9" id="KW-0902">Two-component regulatory system</keyword>
<dbReference type="InterPro" id="IPR003661">
    <property type="entry name" value="HisK_dim/P_dom"/>
</dbReference>
<dbReference type="SMART" id="SM00387">
    <property type="entry name" value="HATPase_c"/>
    <property type="match status" value="1"/>
</dbReference>
<dbReference type="InterPro" id="IPR050428">
    <property type="entry name" value="TCS_sensor_his_kinase"/>
</dbReference>
<accession>A0A370KGZ4</accession>
<dbReference type="InterPro" id="IPR005467">
    <property type="entry name" value="His_kinase_dom"/>
</dbReference>
<proteinExistence type="predicted"/>
<dbReference type="SUPFAM" id="SSF55874">
    <property type="entry name" value="ATPase domain of HSP90 chaperone/DNA topoisomerase II/histidine kinase"/>
    <property type="match status" value="1"/>
</dbReference>
<evidence type="ECO:0000256" key="8">
    <source>
        <dbReference type="ARBA" id="ARBA00022989"/>
    </source>
</evidence>
<comment type="catalytic activity">
    <reaction evidence="1">
        <text>ATP + protein L-histidine = ADP + protein N-phospho-L-histidine.</text>
        <dbReference type="EC" id="2.7.13.3"/>
    </reaction>
</comment>
<gene>
    <name evidence="13" type="ORF">B5K06_27560</name>
</gene>
<dbReference type="PANTHER" id="PTHR45436:SF15">
    <property type="entry name" value="SENSOR HISTIDINE KINASE CUSS"/>
    <property type="match status" value="1"/>
</dbReference>
<dbReference type="GO" id="GO:0005886">
    <property type="term" value="C:plasma membrane"/>
    <property type="evidence" value="ECO:0007669"/>
    <property type="project" value="TreeGrafter"/>
</dbReference>
<dbReference type="PANTHER" id="PTHR45436">
    <property type="entry name" value="SENSOR HISTIDINE KINASE YKOH"/>
    <property type="match status" value="1"/>
</dbReference>
<dbReference type="GO" id="GO:0000155">
    <property type="term" value="F:phosphorelay sensor kinase activity"/>
    <property type="evidence" value="ECO:0007669"/>
    <property type="project" value="InterPro"/>
</dbReference>
<comment type="subcellular location">
    <subcellularLocation>
        <location evidence="2">Membrane</location>
        <topology evidence="2">Multi-pass membrane protein</topology>
    </subcellularLocation>
</comment>
<dbReference type="SUPFAM" id="SSF47384">
    <property type="entry name" value="Homodimeric domain of signal transducing histidine kinase"/>
    <property type="match status" value="1"/>
</dbReference>
<dbReference type="AlphaFoldDB" id="A0A370KGZ4"/>
<protein>
    <recommendedName>
        <fullName evidence="3">histidine kinase</fullName>
        <ecNumber evidence="3">2.7.13.3</ecNumber>
    </recommendedName>
</protein>
<keyword evidence="7 13" id="KW-0418">Kinase</keyword>
<evidence type="ECO:0000313" key="14">
    <source>
        <dbReference type="Proteomes" id="UP000254939"/>
    </source>
</evidence>